<protein>
    <submittedName>
        <fullName evidence="2">Uncharacterized protein</fullName>
    </submittedName>
</protein>
<organism evidence="2">
    <name type="scientific">Arundo donax</name>
    <name type="common">Giant reed</name>
    <name type="synonym">Donax arundinaceus</name>
    <dbReference type="NCBI Taxonomy" id="35708"/>
    <lineage>
        <taxon>Eukaryota</taxon>
        <taxon>Viridiplantae</taxon>
        <taxon>Streptophyta</taxon>
        <taxon>Embryophyta</taxon>
        <taxon>Tracheophyta</taxon>
        <taxon>Spermatophyta</taxon>
        <taxon>Magnoliopsida</taxon>
        <taxon>Liliopsida</taxon>
        <taxon>Poales</taxon>
        <taxon>Poaceae</taxon>
        <taxon>PACMAD clade</taxon>
        <taxon>Arundinoideae</taxon>
        <taxon>Arundineae</taxon>
        <taxon>Arundo</taxon>
    </lineage>
</organism>
<dbReference type="AlphaFoldDB" id="A0A0A9FYW9"/>
<feature type="compositionally biased region" description="Basic and acidic residues" evidence="1">
    <location>
        <begin position="20"/>
        <end position="29"/>
    </location>
</feature>
<dbReference type="EMBL" id="GBRH01182400">
    <property type="protein sequence ID" value="JAE15496.1"/>
    <property type="molecule type" value="Transcribed_RNA"/>
</dbReference>
<reference evidence="2" key="2">
    <citation type="journal article" date="2015" name="Data Brief">
        <title>Shoot transcriptome of the giant reed, Arundo donax.</title>
        <authorList>
            <person name="Barrero R.A."/>
            <person name="Guerrero F.D."/>
            <person name="Moolhuijzen P."/>
            <person name="Goolsby J.A."/>
            <person name="Tidwell J."/>
            <person name="Bellgard S.E."/>
            <person name="Bellgard M.I."/>
        </authorList>
    </citation>
    <scope>NUCLEOTIDE SEQUENCE</scope>
    <source>
        <tissue evidence="2">Shoot tissue taken approximately 20 cm above the soil surface</tissue>
    </source>
</reference>
<proteinExistence type="predicted"/>
<evidence type="ECO:0000256" key="1">
    <source>
        <dbReference type="SAM" id="MobiDB-lite"/>
    </source>
</evidence>
<accession>A0A0A9FYW9</accession>
<feature type="region of interest" description="Disordered" evidence="1">
    <location>
        <begin position="1"/>
        <end position="29"/>
    </location>
</feature>
<reference evidence="2" key="1">
    <citation type="submission" date="2014-09" db="EMBL/GenBank/DDBJ databases">
        <authorList>
            <person name="Magalhaes I.L.F."/>
            <person name="Oliveira U."/>
            <person name="Santos F.R."/>
            <person name="Vidigal T.H.D.A."/>
            <person name="Brescovit A.D."/>
            <person name="Santos A.J."/>
        </authorList>
    </citation>
    <scope>NUCLEOTIDE SEQUENCE</scope>
    <source>
        <tissue evidence="2">Shoot tissue taken approximately 20 cm above the soil surface</tissue>
    </source>
</reference>
<name>A0A0A9FYW9_ARUDO</name>
<sequence length="29" mass="3051">MRGWPRLTVATVGGLQRGGGKKEEGGVRP</sequence>
<evidence type="ECO:0000313" key="2">
    <source>
        <dbReference type="EMBL" id="JAE15496.1"/>
    </source>
</evidence>